<evidence type="ECO:0000313" key="3">
    <source>
        <dbReference type="EMBL" id="TDR34326.1"/>
    </source>
</evidence>
<accession>A0A4R6YE41</accession>
<organism evidence="3 4">
    <name type="scientific">Aquamicrobium defluvii</name>
    <dbReference type="NCBI Taxonomy" id="69279"/>
    <lineage>
        <taxon>Bacteria</taxon>
        <taxon>Pseudomonadati</taxon>
        <taxon>Pseudomonadota</taxon>
        <taxon>Alphaproteobacteria</taxon>
        <taxon>Hyphomicrobiales</taxon>
        <taxon>Phyllobacteriaceae</taxon>
        <taxon>Aquamicrobium</taxon>
    </lineage>
</organism>
<keyword evidence="2" id="KW-1133">Transmembrane helix</keyword>
<dbReference type="AlphaFoldDB" id="A0A4R6YE41"/>
<name>A0A4R6YE41_9HYPH</name>
<keyword evidence="2" id="KW-0812">Transmembrane</keyword>
<keyword evidence="2" id="KW-0472">Membrane</keyword>
<feature type="region of interest" description="Disordered" evidence="1">
    <location>
        <begin position="101"/>
        <end position="137"/>
    </location>
</feature>
<reference evidence="3 4" key="1">
    <citation type="submission" date="2019-03" db="EMBL/GenBank/DDBJ databases">
        <title>Genomic Encyclopedia of Type Strains, Phase IV (KMG-IV): sequencing the most valuable type-strain genomes for metagenomic binning, comparative biology and taxonomic classification.</title>
        <authorList>
            <person name="Goeker M."/>
        </authorList>
    </citation>
    <scope>NUCLEOTIDE SEQUENCE [LARGE SCALE GENOMIC DNA]</scope>
    <source>
        <strain evidence="3 4">DSM 11603</strain>
    </source>
</reference>
<gene>
    <name evidence="3" type="ORF">DES43_11596</name>
</gene>
<sequence length="251" mass="24501">MTLLGGASSCGTPSALGAVSADGGASNAGLFIAAKAAAGVGVTGREGIDGTEGTPSLCSGAAVAGAVICAEAKDGGVICPTPSAAAGMDGMGAAWADETRPNPRDGAGALTEASAAGGVGDTGRDSGVAGISGSAARSTCPNGAENVCGTDGIWPRAGMLARFIAVCMFWAVGATGAAAMGWKRWGGRGGMARDQARSTSRHDFVGWSYSFGAEGSEAHSLPTALTNPRTSPAKRDCKPLRWSMSASAAIS</sequence>
<keyword evidence="4" id="KW-1185">Reference proteome</keyword>
<proteinExistence type="predicted"/>
<evidence type="ECO:0000256" key="1">
    <source>
        <dbReference type="SAM" id="MobiDB-lite"/>
    </source>
</evidence>
<protein>
    <submittedName>
        <fullName evidence="3">Uncharacterized protein</fullName>
    </submittedName>
</protein>
<dbReference type="Proteomes" id="UP000294958">
    <property type="component" value="Unassembled WGS sequence"/>
</dbReference>
<comment type="caution">
    <text evidence="3">The sequence shown here is derived from an EMBL/GenBank/DDBJ whole genome shotgun (WGS) entry which is preliminary data.</text>
</comment>
<feature type="transmembrane region" description="Helical" evidence="2">
    <location>
        <begin position="159"/>
        <end position="182"/>
    </location>
</feature>
<evidence type="ECO:0000256" key="2">
    <source>
        <dbReference type="SAM" id="Phobius"/>
    </source>
</evidence>
<evidence type="ECO:0000313" key="4">
    <source>
        <dbReference type="Proteomes" id="UP000294958"/>
    </source>
</evidence>
<dbReference type="EMBL" id="SNZF01000015">
    <property type="protein sequence ID" value="TDR34326.1"/>
    <property type="molecule type" value="Genomic_DNA"/>
</dbReference>